<gene>
    <name evidence="1" type="ORF">DC28_09550</name>
</gene>
<dbReference type="Gene3D" id="2.40.128.90">
    <property type="entry name" value="OMPT-like"/>
    <property type="match status" value="1"/>
</dbReference>
<name>A0A098QUJ9_9SPIO</name>
<sequence>MYTITIRYPLVLGFGLILMSLTTVPMGYAQTNTPPEQFAVDISGPAKMKLSFSTGFHLEGGRVLEEVYENQIIKSRLYWQIPPTVRLPFTLELDVYHGFFLEAKGSFMLTSPEGLIFNTDYLNGNGTKTHYSQHVSTLHENSSLNVTAGMHIEFSPFLGLKPYIGIQYHRYHWNARDGYLQYPPVNSAPYPDWSDTLAISYVEGEVLEYQLNLYEFLLGVGLTIKPYNGLVIIPAVTISPLVHAAAVDDHVKRRLRFYDTISNAILVEPALTARLLVDDRTFLQLTMNYRGLLDSGKGVTEIEDTLSGQIYILPSRVTPGIDLSVFSLGLQIGFLLHK</sequence>
<dbReference type="Pfam" id="PF01278">
    <property type="entry name" value="Omptin"/>
    <property type="match status" value="1"/>
</dbReference>
<organism evidence="1 2">
    <name type="scientific">Spirochaeta lutea</name>
    <dbReference type="NCBI Taxonomy" id="1480694"/>
    <lineage>
        <taxon>Bacteria</taxon>
        <taxon>Pseudomonadati</taxon>
        <taxon>Spirochaetota</taxon>
        <taxon>Spirochaetia</taxon>
        <taxon>Spirochaetales</taxon>
        <taxon>Spirochaetaceae</taxon>
        <taxon>Spirochaeta</taxon>
    </lineage>
</organism>
<accession>A0A098QUJ9</accession>
<keyword evidence="2" id="KW-1185">Reference proteome</keyword>
<dbReference type="AlphaFoldDB" id="A0A098QUJ9"/>
<dbReference type="Proteomes" id="UP000029692">
    <property type="component" value="Unassembled WGS sequence"/>
</dbReference>
<evidence type="ECO:0000313" key="1">
    <source>
        <dbReference type="EMBL" id="KGE71535.1"/>
    </source>
</evidence>
<comment type="caution">
    <text evidence="1">The sequence shown here is derived from an EMBL/GenBank/DDBJ whole genome shotgun (WGS) entry which is preliminary data.</text>
</comment>
<evidence type="ECO:0008006" key="3">
    <source>
        <dbReference type="Google" id="ProtNLM"/>
    </source>
</evidence>
<protein>
    <recommendedName>
        <fullName evidence="3">Protochlamydia outer membrane protein domain-containing protein</fullName>
    </recommendedName>
</protein>
<dbReference type="OrthoDB" id="362311at2"/>
<dbReference type="STRING" id="1480694.DC28_09550"/>
<reference evidence="1 2" key="1">
    <citation type="submission" date="2014-05" db="EMBL/GenBank/DDBJ databases">
        <title>De novo Genome Sequence of Spirocheata sp.</title>
        <authorList>
            <person name="Shivani Y."/>
            <person name="Subhash Y."/>
            <person name="Tushar L."/>
            <person name="Sasikala C."/>
            <person name="Ramana C.V."/>
        </authorList>
    </citation>
    <scope>NUCLEOTIDE SEQUENCE [LARGE SCALE GENOMIC DNA]</scope>
    <source>
        <strain evidence="1 2">JC230</strain>
    </source>
</reference>
<dbReference type="InterPro" id="IPR000036">
    <property type="entry name" value="Peptidase_A26_omptin"/>
</dbReference>
<proteinExistence type="predicted"/>
<dbReference type="GO" id="GO:0006508">
    <property type="term" value="P:proteolysis"/>
    <property type="evidence" value="ECO:0007669"/>
    <property type="project" value="InterPro"/>
</dbReference>
<evidence type="ECO:0000313" key="2">
    <source>
        <dbReference type="Proteomes" id="UP000029692"/>
    </source>
</evidence>
<dbReference type="SUPFAM" id="SSF69917">
    <property type="entry name" value="OMPT-like"/>
    <property type="match status" value="1"/>
</dbReference>
<dbReference type="InterPro" id="IPR020080">
    <property type="entry name" value="OM_adhesin/peptidase_omptin"/>
</dbReference>
<dbReference type="GO" id="GO:0004190">
    <property type="term" value="F:aspartic-type endopeptidase activity"/>
    <property type="evidence" value="ECO:0007669"/>
    <property type="project" value="InterPro"/>
</dbReference>
<dbReference type="EMBL" id="JNUP01000065">
    <property type="protein sequence ID" value="KGE71535.1"/>
    <property type="molecule type" value="Genomic_DNA"/>
</dbReference>
<dbReference type="InterPro" id="IPR053724">
    <property type="entry name" value="OMP_A26_sf"/>
</dbReference>
<dbReference type="GO" id="GO:0009279">
    <property type="term" value="C:cell outer membrane"/>
    <property type="evidence" value="ECO:0007669"/>
    <property type="project" value="InterPro"/>
</dbReference>